<evidence type="ECO:0000256" key="1">
    <source>
        <dbReference type="SAM" id="MobiDB-lite"/>
    </source>
</evidence>
<name>A0A9X0A0S6_9CNID</name>
<feature type="region of interest" description="Disordered" evidence="1">
    <location>
        <begin position="80"/>
        <end position="120"/>
    </location>
</feature>
<organism evidence="2 3">
    <name type="scientific">Desmophyllum pertusum</name>
    <dbReference type="NCBI Taxonomy" id="174260"/>
    <lineage>
        <taxon>Eukaryota</taxon>
        <taxon>Metazoa</taxon>
        <taxon>Cnidaria</taxon>
        <taxon>Anthozoa</taxon>
        <taxon>Hexacorallia</taxon>
        <taxon>Scleractinia</taxon>
        <taxon>Caryophylliina</taxon>
        <taxon>Caryophylliidae</taxon>
        <taxon>Desmophyllum</taxon>
    </lineage>
</organism>
<dbReference type="Proteomes" id="UP001163046">
    <property type="component" value="Unassembled WGS sequence"/>
</dbReference>
<sequence>MAACLEATMSSKIDELENKFQKVMEGETEFGADGFSTRRSLQYLEEVDLDYTFSSPKSLQLAEKPAITKELQQLKLTLHGGSGTVKPRKLNFGEDGSQQFSTPKCSNGVDSQSNSPLKRRKQELMGNVSFLEVQIVRAEEYLSQL</sequence>
<keyword evidence="3" id="KW-1185">Reference proteome</keyword>
<feature type="compositionally biased region" description="Polar residues" evidence="1">
    <location>
        <begin position="96"/>
        <end position="116"/>
    </location>
</feature>
<evidence type="ECO:0000313" key="2">
    <source>
        <dbReference type="EMBL" id="KAJ7391277.1"/>
    </source>
</evidence>
<dbReference type="OrthoDB" id="5990145at2759"/>
<dbReference type="EMBL" id="MU825407">
    <property type="protein sequence ID" value="KAJ7391277.1"/>
    <property type="molecule type" value="Genomic_DNA"/>
</dbReference>
<gene>
    <name evidence="2" type="ORF">OS493_019409</name>
</gene>
<proteinExistence type="predicted"/>
<protein>
    <submittedName>
        <fullName evidence="2">Uncharacterized protein</fullName>
    </submittedName>
</protein>
<dbReference type="AlphaFoldDB" id="A0A9X0A0S6"/>
<accession>A0A9X0A0S6</accession>
<evidence type="ECO:0000313" key="3">
    <source>
        <dbReference type="Proteomes" id="UP001163046"/>
    </source>
</evidence>
<comment type="caution">
    <text evidence="2">The sequence shown here is derived from an EMBL/GenBank/DDBJ whole genome shotgun (WGS) entry which is preliminary data.</text>
</comment>
<reference evidence="2" key="1">
    <citation type="submission" date="2023-01" db="EMBL/GenBank/DDBJ databases">
        <title>Genome assembly of the deep-sea coral Lophelia pertusa.</title>
        <authorList>
            <person name="Herrera S."/>
            <person name="Cordes E."/>
        </authorList>
    </citation>
    <scope>NUCLEOTIDE SEQUENCE</scope>
    <source>
        <strain evidence="2">USNM1676648</strain>
        <tissue evidence="2">Polyp</tissue>
    </source>
</reference>